<dbReference type="InterPro" id="IPR000467">
    <property type="entry name" value="G_patch_dom"/>
</dbReference>
<dbReference type="PROSITE" id="PS50174">
    <property type="entry name" value="G_PATCH"/>
    <property type="match status" value="1"/>
</dbReference>
<feature type="region of interest" description="Disordered" evidence="1">
    <location>
        <begin position="157"/>
        <end position="193"/>
    </location>
</feature>
<proteinExistence type="predicted"/>
<keyword evidence="4" id="KW-1185">Reference proteome</keyword>
<protein>
    <recommendedName>
        <fullName evidence="2">G-patch domain-containing protein</fullName>
    </recommendedName>
</protein>
<feature type="region of interest" description="Disordered" evidence="1">
    <location>
        <begin position="1"/>
        <end position="35"/>
    </location>
</feature>
<evidence type="ECO:0000259" key="2">
    <source>
        <dbReference type="PROSITE" id="PS50174"/>
    </source>
</evidence>
<dbReference type="GO" id="GO:0003676">
    <property type="term" value="F:nucleic acid binding"/>
    <property type="evidence" value="ECO:0007669"/>
    <property type="project" value="InterPro"/>
</dbReference>
<feature type="domain" description="G-patch" evidence="2">
    <location>
        <begin position="117"/>
        <end position="163"/>
    </location>
</feature>
<evidence type="ECO:0000313" key="4">
    <source>
        <dbReference type="Proteomes" id="UP000271241"/>
    </source>
</evidence>
<dbReference type="PANTHER" id="PTHR20923">
    <property type="entry name" value="BAT4 PROTEIN-RELATED"/>
    <property type="match status" value="1"/>
</dbReference>
<dbReference type="InterPro" id="IPR039146">
    <property type="entry name" value="GPANK1"/>
</dbReference>
<sequence>MAQRGITFVRAGEAPNSEKRRRSYPEDGSAGAGDSGAAIADFYRTLVLPTASQEQKLDASSPANDNERKDAVTEAYWCAACELNVAAGETKQHQHGIAHLASRADYPPTPDPIVLNETNLGYRMMQRAGWRYEQGLGADEQGRRHPVRARMRPARLGVGAKQPRGDSGTVQQNTPANMGARQATQQAKEDGRAREELLAYLKR</sequence>
<evidence type="ECO:0000313" key="3">
    <source>
        <dbReference type="EMBL" id="RKP08193.1"/>
    </source>
</evidence>
<accession>A0A4P9XQ86</accession>
<organism evidence="3 4">
    <name type="scientific">Thamnocephalis sphaerospora</name>
    <dbReference type="NCBI Taxonomy" id="78915"/>
    <lineage>
        <taxon>Eukaryota</taxon>
        <taxon>Fungi</taxon>
        <taxon>Fungi incertae sedis</taxon>
        <taxon>Zoopagomycota</taxon>
        <taxon>Zoopagomycotina</taxon>
        <taxon>Zoopagomycetes</taxon>
        <taxon>Zoopagales</taxon>
        <taxon>Sigmoideomycetaceae</taxon>
        <taxon>Thamnocephalis</taxon>
    </lineage>
</organism>
<dbReference type="PANTHER" id="PTHR20923:SF1">
    <property type="entry name" value="G PATCH DOMAIN AND ANKYRIN REPEAT-CONTAINING PROTEIN 1"/>
    <property type="match status" value="1"/>
</dbReference>
<feature type="compositionally biased region" description="Polar residues" evidence="1">
    <location>
        <begin position="168"/>
        <end position="186"/>
    </location>
</feature>
<dbReference type="OrthoDB" id="5589332at2759"/>
<name>A0A4P9XQ86_9FUNG</name>
<dbReference type="Proteomes" id="UP000271241">
    <property type="component" value="Unassembled WGS sequence"/>
</dbReference>
<evidence type="ECO:0000256" key="1">
    <source>
        <dbReference type="SAM" id="MobiDB-lite"/>
    </source>
</evidence>
<dbReference type="Pfam" id="PF01585">
    <property type="entry name" value="G-patch"/>
    <property type="match status" value="1"/>
</dbReference>
<dbReference type="AlphaFoldDB" id="A0A4P9XQ86"/>
<reference evidence="4" key="1">
    <citation type="journal article" date="2018" name="Nat. Microbiol.">
        <title>Leveraging single-cell genomics to expand the fungal tree of life.</title>
        <authorList>
            <person name="Ahrendt S.R."/>
            <person name="Quandt C.A."/>
            <person name="Ciobanu D."/>
            <person name="Clum A."/>
            <person name="Salamov A."/>
            <person name="Andreopoulos B."/>
            <person name="Cheng J.F."/>
            <person name="Woyke T."/>
            <person name="Pelin A."/>
            <person name="Henrissat B."/>
            <person name="Reynolds N.K."/>
            <person name="Benny G.L."/>
            <person name="Smith M.E."/>
            <person name="James T.Y."/>
            <person name="Grigoriev I.V."/>
        </authorList>
    </citation>
    <scope>NUCLEOTIDE SEQUENCE [LARGE SCALE GENOMIC DNA]</scope>
    <source>
        <strain evidence="4">RSA 1356</strain>
    </source>
</reference>
<gene>
    <name evidence="3" type="ORF">THASP1DRAFT_29993</name>
</gene>
<dbReference type="EMBL" id="KZ992627">
    <property type="protein sequence ID" value="RKP08193.1"/>
    <property type="molecule type" value="Genomic_DNA"/>
</dbReference>
<dbReference type="SMART" id="SM00443">
    <property type="entry name" value="G_patch"/>
    <property type="match status" value="1"/>
</dbReference>